<dbReference type="eggNOG" id="COG4087">
    <property type="taxonomic scope" value="Bacteria"/>
</dbReference>
<accession>H3NK01</accession>
<protein>
    <submittedName>
        <fullName evidence="1">HAD ATPase, P-type, family IC</fullName>
    </submittedName>
</protein>
<organism evidence="1 2">
    <name type="scientific">Facklamia languida CCUG 37842</name>
    <dbReference type="NCBI Taxonomy" id="883113"/>
    <lineage>
        <taxon>Bacteria</taxon>
        <taxon>Bacillati</taxon>
        <taxon>Bacillota</taxon>
        <taxon>Bacilli</taxon>
        <taxon>Lactobacillales</taxon>
        <taxon>Aerococcaceae</taxon>
        <taxon>Facklamia</taxon>
    </lineage>
</organism>
<dbReference type="Gene3D" id="3.40.50.1000">
    <property type="entry name" value="HAD superfamily/HAD-like"/>
    <property type="match status" value="1"/>
</dbReference>
<dbReference type="STRING" id="883113.HMPREF9708_01190"/>
<evidence type="ECO:0000313" key="2">
    <source>
        <dbReference type="Proteomes" id="UP000006190"/>
    </source>
</evidence>
<dbReference type="Proteomes" id="UP000006190">
    <property type="component" value="Unassembled WGS sequence"/>
</dbReference>
<comment type="caution">
    <text evidence="1">The sequence shown here is derived from an EMBL/GenBank/DDBJ whole genome shotgun (WGS) entry which is preliminary data.</text>
</comment>
<dbReference type="InterPro" id="IPR036412">
    <property type="entry name" value="HAD-like_sf"/>
</dbReference>
<proteinExistence type="predicted"/>
<dbReference type="Pfam" id="PF00702">
    <property type="entry name" value="Hydrolase"/>
    <property type="match status" value="1"/>
</dbReference>
<dbReference type="OrthoDB" id="159409at2"/>
<name>H3NK01_9LACT</name>
<dbReference type="InterPro" id="IPR023214">
    <property type="entry name" value="HAD_sf"/>
</dbReference>
<gene>
    <name evidence="1" type="ORF">HMPREF9708_01190</name>
</gene>
<dbReference type="RefSeq" id="WP_006309389.1">
    <property type="nucleotide sequence ID" value="NZ_JH601133.1"/>
</dbReference>
<dbReference type="AlphaFoldDB" id="H3NK01"/>
<dbReference type="PATRIC" id="fig|883113.3.peg.1185"/>
<dbReference type="EMBL" id="AGEG01000014">
    <property type="protein sequence ID" value="EHR36518.1"/>
    <property type="molecule type" value="Genomic_DNA"/>
</dbReference>
<sequence length="156" mass="17102">MIHFDIPGREQVELAYLVLDFNGTLAFDGQFIAGVPELLTQLAEQLKIYICTADTYQTVQNQCHSLPVEVKTFPQGQAAAAKLEIVEQLGADQCVAIGNGYNDLLMIKQAALSVAVIEGEGTYGQCLYHSDIVCRSIGEALDLLNHPQRIKATLRH</sequence>
<keyword evidence="2" id="KW-1185">Reference proteome</keyword>
<evidence type="ECO:0000313" key="1">
    <source>
        <dbReference type="EMBL" id="EHR36518.1"/>
    </source>
</evidence>
<dbReference type="SUPFAM" id="SSF56784">
    <property type="entry name" value="HAD-like"/>
    <property type="match status" value="1"/>
</dbReference>
<dbReference type="HOGENOM" id="CLU_142246_0_0_9"/>
<reference evidence="1 2" key="1">
    <citation type="submission" date="2012-01" db="EMBL/GenBank/DDBJ databases">
        <title>The Genome Sequence of Facklamia languida CCUG 37842.</title>
        <authorList>
            <consortium name="The Broad Institute Genome Sequencing Platform"/>
            <person name="Earl A."/>
            <person name="Ward D."/>
            <person name="Feldgarden M."/>
            <person name="Gevers D."/>
            <person name="Huys G."/>
            <person name="Young S.K."/>
            <person name="Zeng Q."/>
            <person name="Gargeya S."/>
            <person name="Fitzgerald M."/>
            <person name="Haas B."/>
            <person name="Abouelleil A."/>
            <person name="Alvarado L."/>
            <person name="Arachchi H.M."/>
            <person name="Berlin A."/>
            <person name="Chapman S.B."/>
            <person name="Gearin G."/>
            <person name="Goldberg J."/>
            <person name="Griggs A."/>
            <person name="Gujja S."/>
            <person name="Hansen M."/>
            <person name="Heiman D."/>
            <person name="Howarth C."/>
            <person name="Larimer J."/>
            <person name="Lui A."/>
            <person name="MacDonald P.J.P."/>
            <person name="McCowen C."/>
            <person name="Montmayeur A."/>
            <person name="Murphy C."/>
            <person name="Neiman D."/>
            <person name="Pearson M."/>
            <person name="Priest M."/>
            <person name="Roberts A."/>
            <person name="Saif S."/>
            <person name="Shea T."/>
            <person name="Sisk P."/>
            <person name="Stolte C."/>
            <person name="Sykes S."/>
            <person name="Wortman J."/>
            <person name="Nusbaum C."/>
            <person name="Birren B."/>
        </authorList>
    </citation>
    <scope>NUCLEOTIDE SEQUENCE [LARGE SCALE GENOMIC DNA]</scope>
    <source>
        <strain evidence="1 2">CCUG 37842</strain>
    </source>
</reference>